<dbReference type="AlphaFoldDB" id="A0A174I495"/>
<evidence type="ECO:0000313" key="2">
    <source>
        <dbReference type="EMBL" id="CUO79889.1"/>
    </source>
</evidence>
<feature type="region of interest" description="Disordered" evidence="1">
    <location>
        <begin position="1"/>
        <end position="59"/>
    </location>
</feature>
<feature type="compositionally biased region" description="Basic residues" evidence="1">
    <location>
        <begin position="1"/>
        <end position="18"/>
    </location>
</feature>
<protein>
    <submittedName>
        <fullName evidence="2">Uncharacterized protein</fullName>
    </submittedName>
</protein>
<name>A0A174I495_FLAPL</name>
<proteinExistence type="predicted"/>
<organism evidence="2 3">
    <name type="scientific">Flavonifractor plautii</name>
    <name type="common">Fusobacterium plautii</name>
    <dbReference type="NCBI Taxonomy" id="292800"/>
    <lineage>
        <taxon>Bacteria</taxon>
        <taxon>Bacillati</taxon>
        <taxon>Bacillota</taxon>
        <taxon>Clostridia</taxon>
        <taxon>Eubacteriales</taxon>
        <taxon>Oscillospiraceae</taxon>
        <taxon>Flavonifractor</taxon>
    </lineage>
</organism>
<dbReference type="Proteomes" id="UP000095746">
    <property type="component" value="Unassembled WGS sequence"/>
</dbReference>
<gene>
    <name evidence="2" type="ORF">ERS852411_02180</name>
</gene>
<evidence type="ECO:0000313" key="3">
    <source>
        <dbReference type="Proteomes" id="UP000095746"/>
    </source>
</evidence>
<feature type="region of interest" description="Disordered" evidence="1">
    <location>
        <begin position="73"/>
        <end position="94"/>
    </location>
</feature>
<evidence type="ECO:0000256" key="1">
    <source>
        <dbReference type="SAM" id="MobiDB-lite"/>
    </source>
</evidence>
<dbReference type="EMBL" id="CYZT01000173">
    <property type="protein sequence ID" value="CUO79889.1"/>
    <property type="molecule type" value="Genomic_DNA"/>
</dbReference>
<sequence>MNSPRRGRSRQNKLRAAVRRMEPRVARKQKSTKGPSHTVKKSDSTRSLKSMTGSPTLKTKSLSLSAKAWLKKPSLRNTRPSSISRKMGAVALRQ</sequence>
<reference evidence="2 3" key="1">
    <citation type="submission" date="2015-09" db="EMBL/GenBank/DDBJ databases">
        <authorList>
            <consortium name="Pathogen Informatics"/>
        </authorList>
    </citation>
    <scope>NUCLEOTIDE SEQUENCE [LARGE SCALE GENOMIC DNA]</scope>
    <source>
        <strain evidence="2 3">2789STDY5608854</strain>
    </source>
</reference>
<accession>A0A174I495</accession>